<dbReference type="Proteomes" id="UP000028492">
    <property type="component" value="Chromosome"/>
</dbReference>
<organism evidence="1 2">
    <name type="scientific">Amycolatopsis japonica</name>
    <dbReference type="NCBI Taxonomy" id="208439"/>
    <lineage>
        <taxon>Bacteria</taxon>
        <taxon>Bacillati</taxon>
        <taxon>Actinomycetota</taxon>
        <taxon>Actinomycetes</taxon>
        <taxon>Pseudonocardiales</taxon>
        <taxon>Pseudonocardiaceae</taxon>
        <taxon>Amycolatopsis</taxon>
        <taxon>Amycolatopsis japonica group</taxon>
    </lineage>
</organism>
<proteinExistence type="predicted"/>
<gene>
    <name evidence="1" type="ORF">AJAP_02965</name>
</gene>
<sequence length="82" mass="9327">MRKHHAVPMKGPDLPSPEQGFTVEQWRHRWPVAVEKTELVGGVIIFVGEFDSRDVETAQRTYPGRRALLTETGHIEVHPARS</sequence>
<accession>A0A075ULR8</accession>
<evidence type="ECO:0000313" key="2">
    <source>
        <dbReference type="Proteomes" id="UP000028492"/>
    </source>
</evidence>
<name>A0A075ULR8_9PSEU</name>
<dbReference type="EMBL" id="CP008953">
    <property type="protein sequence ID" value="AIG73519.1"/>
    <property type="molecule type" value="Genomic_DNA"/>
</dbReference>
<dbReference type="AlphaFoldDB" id="A0A075ULR8"/>
<evidence type="ECO:0000313" key="1">
    <source>
        <dbReference type="EMBL" id="AIG73519.1"/>
    </source>
</evidence>
<dbReference type="HOGENOM" id="CLU_186014_0_0_11"/>
<dbReference type="KEGG" id="aja:AJAP_02965"/>
<dbReference type="eggNOG" id="COG4636">
    <property type="taxonomic scope" value="Bacteria"/>
</dbReference>
<reference evidence="1 2" key="1">
    <citation type="journal article" date="2014" name="J. Biotechnol.">
        <title>Complete genome sequence of the actinobacterium Amycolatopsis japonica MG417-CF17(T) (=DSM 44213T) producing (S,S)-N,N'-ethylenediaminedisuccinic acid.</title>
        <authorList>
            <person name="Stegmann E."/>
            <person name="Albersmeier A."/>
            <person name="Spohn M."/>
            <person name="Gert H."/>
            <person name="Weber T."/>
            <person name="Wohlleben W."/>
            <person name="Kalinowski J."/>
            <person name="Ruckert C."/>
        </authorList>
    </citation>
    <scope>NUCLEOTIDE SEQUENCE [LARGE SCALE GENOMIC DNA]</scope>
    <source>
        <strain evidence="2">MG417-CF17 (DSM 44213)</strain>
    </source>
</reference>
<protein>
    <submittedName>
        <fullName evidence="1">Uncharacterized protein</fullName>
    </submittedName>
</protein>
<keyword evidence="2" id="KW-1185">Reference proteome</keyword>